<sequence length="325" mass="35625">MPLSHHDYTVACICPMGVELAPVKAMLDKLHPSLATQRDQNIYTLGEIEGHNIVIAVLPAIGTNSAATVATQLLNDFPSIRFGLLVGIGGGIPDEEEDGNDIRLGDVVVSKPTATFGGVVQYDMGKYSTNGSFERTGQLAKPPRILQASVETLAADHRIKGSRVPQYLSKMLSDYPVMKEEYSYLGVQQDWLFQSDYPHSIGRNCQRCDKQRTVERDERRSSNPKIHYGTIGSANTVVKDAALREELRALNIMCVEMEAAGLMDSFPCLVIRGICDYADSHKNKKWQPYAAATAAAYMKELLSIIPPKDVAKVPAATDVVEIPSE</sequence>
<accession>A0ACC3AHF0</accession>
<comment type="caution">
    <text evidence="1">The sequence shown here is derived from an EMBL/GenBank/DDBJ whole genome shotgun (WGS) entry which is preliminary data.</text>
</comment>
<proteinExistence type="predicted"/>
<gene>
    <name evidence="1" type="ORF">H2198_001593</name>
</gene>
<keyword evidence="2" id="KW-1185">Reference proteome</keyword>
<dbReference type="Proteomes" id="UP001172386">
    <property type="component" value="Unassembled WGS sequence"/>
</dbReference>
<organism evidence="1 2">
    <name type="scientific">Neophaeococcomyces mojaviensis</name>
    <dbReference type="NCBI Taxonomy" id="3383035"/>
    <lineage>
        <taxon>Eukaryota</taxon>
        <taxon>Fungi</taxon>
        <taxon>Dikarya</taxon>
        <taxon>Ascomycota</taxon>
        <taxon>Pezizomycotina</taxon>
        <taxon>Eurotiomycetes</taxon>
        <taxon>Chaetothyriomycetidae</taxon>
        <taxon>Chaetothyriales</taxon>
        <taxon>Chaetothyriales incertae sedis</taxon>
        <taxon>Neophaeococcomyces</taxon>
    </lineage>
</organism>
<reference evidence="1" key="1">
    <citation type="submission" date="2022-10" db="EMBL/GenBank/DDBJ databases">
        <title>Culturing micro-colonial fungi from biological soil crusts in the Mojave desert and describing Neophaeococcomyces mojavensis, and introducing the new genera and species Taxawa tesnikishii.</title>
        <authorList>
            <person name="Kurbessoian T."/>
            <person name="Stajich J.E."/>
        </authorList>
    </citation>
    <scope>NUCLEOTIDE SEQUENCE</scope>
    <source>
        <strain evidence="1">JES_112</strain>
    </source>
</reference>
<evidence type="ECO:0000313" key="2">
    <source>
        <dbReference type="Proteomes" id="UP001172386"/>
    </source>
</evidence>
<name>A0ACC3AHF0_9EURO</name>
<dbReference type="EMBL" id="JAPDRQ010000018">
    <property type="protein sequence ID" value="KAJ9662051.1"/>
    <property type="molecule type" value="Genomic_DNA"/>
</dbReference>
<evidence type="ECO:0000313" key="1">
    <source>
        <dbReference type="EMBL" id="KAJ9662051.1"/>
    </source>
</evidence>
<protein>
    <submittedName>
        <fullName evidence="1">Uncharacterized protein</fullName>
    </submittedName>
</protein>